<dbReference type="EMBL" id="GANO01001812">
    <property type="protein sequence ID" value="JAB58059.1"/>
    <property type="molecule type" value="mRNA"/>
</dbReference>
<keyword evidence="6 28" id="KW-0285">Flavoprotein</keyword>
<evidence type="ECO:0000256" key="1">
    <source>
        <dbReference type="ARBA" id="ARBA00001974"/>
    </source>
</evidence>
<dbReference type="GO" id="GO:0017099">
    <property type="term" value="F:very-long-chain fatty acyl-CoA dehydrogenase activity"/>
    <property type="evidence" value="ECO:0007669"/>
    <property type="project" value="UniProtKB-EC"/>
</dbReference>
<comment type="catalytic activity">
    <reaction evidence="26">
        <text>eicosanoyl-CoA + oxidized [electron-transfer flavoprotein] + H(+) = (2E)-eicosenoyl-CoA + reduced [electron-transfer flavoprotein]</text>
        <dbReference type="Rhea" id="RHEA:47236"/>
        <dbReference type="Rhea" id="RHEA-COMP:10685"/>
        <dbReference type="Rhea" id="RHEA-COMP:10686"/>
        <dbReference type="ChEBI" id="CHEBI:15378"/>
        <dbReference type="ChEBI" id="CHEBI:57380"/>
        <dbReference type="ChEBI" id="CHEBI:57692"/>
        <dbReference type="ChEBI" id="CHEBI:58307"/>
        <dbReference type="ChEBI" id="CHEBI:74691"/>
    </reaction>
    <physiologicalReaction direction="left-to-right" evidence="26">
        <dbReference type="Rhea" id="RHEA:47237"/>
    </physiologicalReaction>
</comment>
<dbReference type="InterPro" id="IPR013786">
    <property type="entry name" value="AcylCoA_DH/ox_N"/>
</dbReference>
<dbReference type="CDD" id="cd01161">
    <property type="entry name" value="VLCAD"/>
    <property type="match status" value="1"/>
</dbReference>
<keyword evidence="5" id="KW-0597">Phosphoprotein</keyword>
<dbReference type="SUPFAM" id="SSF56645">
    <property type="entry name" value="Acyl-CoA dehydrogenase NM domain-like"/>
    <property type="match status" value="1"/>
</dbReference>
<evidence type="ECO:0000256" key="27">
    <source>
        <dbReference type="ARBA" id="ARBA00049224"/>
    </source>
</evidence>
<reference evidence="34" key="1">
    <citation type="journal article" date="2014" name="Insect Biochem. Mol. Biol.">
        <title>An insight into the sialome of the frog biting fly, Corethrella appendiculata.</title>
        <authorList>
            <person name="Ribeiro J.M.C."/>
            <person name="Chagas A.C."/>
            <person name="Pham V.M."/>
            <person name="Lounibos L.P."/>
            <person name="Calvo E."/>
        </authorList>
    </citation>
    <scope>NUCLEOTIDE SEQUENCE</scope>
    <source>
        <tissue evidence="34">Salivary glands</tissue>
    </source>
</reference>
<feature type="domain" description="Acyl-CoA dehydrogenase/oxidase N-terminal" evidence="32">
    <location>
        <begin position="91"/>
        <end position="199"/>
    </location>
</feature>
<dbReference type="PROSITE" id="PS00073">
    <property type="entry name" value="ACYL_COA_DH_2"/>
    <property type="match status" value="1"/>
</dbReference>
<dbReference type="InterPro" id="IPR037069">
    <property type="entry name" value="AcylCoA_DH/ox_N_sf"/>
</dbReference>
<dbReference type="InterPro" id="IPR006089">
    <property type="entry name" value="Acyl-CoA_DH_CS"/>
</dbReference>
<evidence type="ECO:0000256" key="12">
    <source>
        <dbReference type="ARBA" id="ARBA00022990"/>
    </source>
</evidence>
<comment type="subcellular location">
    <subcellularLocation>
        <location evidence="2">Mitochondrion inner membrane</location>
        <topology evidence="2">Peripheral membrane protein</topology>
    </subcellularLocation>
</comment>
<dbReference type="EC" id="1.3.8.9" evidence="17"/>
<dbReference type="Pfam" id="PF02770">
    <property type="entry name" value="Acyl-CoA_dh_M"/>
    <property type="match status" value="1"/>
</dbReference>
<dbReference type="InterPro" id="IPR009075">
    <property type="entry name" value="AcylCo_DH/oxidase_C"/>
</dbReference>
<dbReference type="GO" id="GO:0006631">
    <property type="term" value="P:fatty acid metabolic process"/>
    <property type="evidence" value="ECO:0007669"/>
    <property type="project" value="UniProtKB-KW"/>
</dbReference>
<dbReference type="GO" id="GO:0050660">
    <property type="term" value="F:flavin adenine dinucleotide binding"/>
    <property type="evidence" value="ECO:0007669"/>
    <property type="project" value="InterPro"/>
</dbReference>
<keyword evidence="7" id="KW-0999">Mitochondrion inner membrane</keyword>
<evidence type="ECO:0000259" key="32">
    <source>
        <dbReference type="Pfam" id="PF02771"/>
    </source>
</evidence>
<evidence type="ECO:0000256" key="22">
    <source>
        <dbReference type="ARBA" id="ARBA00047916"/>
    </source>
</evidence>
<dbReference type="GO" id="GO:0005743">
    <property type="term" value="C:mitochondrial inner membrane"/>
    <property type="evidence" value="ECO:0007669"/>
    <property type="project" value="UniProtKB-SubCell"/>
</dbReference>
<evidence type="ECO:0000256" key="29">
    <source>
        <dbReference type="SAM" id="MobiDB-lite"/>
    </source>
</evidence>
<sequence length="645" mass="71226">MFRFGQIVVRNTQNLKKIALKGENCIQLRYLSAAQAQTKHAEKLQQQQQQQEETEAPNTKNLSFMANLFKGEIEAAQIFPYPEALDAEKRENLQMLIDPVNRFFTEVNDPVKNDNNAKLDEATESALWELGMYALQVPEDLGGLGLNNTQCTRLYDIVGANDLGLGIVVGAHQSIGFKGILLYGTKEQREKYLPMVSTGRVHAAFCLTEPSSGSDAGSIRTRAVKSACGKYYILNGSKIWISNGGIANIMTVFAKTEITDPKTGEKKDKVTAFIVEREFGGVSSGPPENKMGIKCSNTAEVYYEDVKIPIENVLGGEGNGFKVAMNILNNGRFGMAGTLSGTMRSCIQKAAEHATNRVQFGKKIEEFGAIQEKLAKMATYQYVAQSMAYMISGNMDTGSKDYHLEAAISKVFASEAAWFVCDEAIQILGGMGFMKDAGLEKVMRDLRIFRIFEGTNDILRLFVALTGIQYAGSHLKELQKAFKNPAANLGLIFKESSKRAIRTFGYGGVDISGHVAEPLKDSARYCSQSINLFGHAVESLLIKFGKKIVEEQFLLNRLADAAIDTYAMAVVLSRATRAIQKNLPSAEHEILMTQAWCVEAGDRVSKNIQKIHDGQFTNNYNRMTQISKNICEHNGVVQQNPLEID</sequence>
<evidence type="ECO:0000256" key="21">
    <source>
        <dbReference type="ARBA" id="ARBA00047893"/>
    </source>
</evidence>
<evidence type="ECO:0000256" key="28">
    <source>
        <dbReference type="RuleBase" id="RU362125"/>
    </source>
</evidence>
<evidence type="ECO:0000256" key="23">
    <source>
        <dbReference type="ARBA" id="ARBA00048086"/>
    </source>
</evidence>
<evidence type="ECO:0000256" key="18">
    <source>
        <dbReference type="ARBA" id="ARBA00040902"/>
    </source>
</evidence>
<dbReference type="SUPFAM" id="SSF47203">
    <property type="entry name" value="Acyl-CoA dehydrogenase C-terminal domain-like"/>
    <property type="match status" value="2"/>
</dbReference>
<dbReference type="GO" id="GO:0000062">
    <property type="term" value="F:fatty-acyl-CoA binding"/>
    <property type="evidence" value="ECO:0007669"/>
    <property type="project" value="TreeGrafter"/>
</dbReference>
<keyword evidence="12" id="KW-0007">Acetylation</keyword>
<feature type="domain" description="Acyl-CoA oxidase/dehydrogenase middle" evidence="31">
    <location>
        <begin position="204"/>
        <end position="306"/>
    </location>
</feature>
<comment type="catalytic activity">
    <reaction evidence="21">
        <text>dodecanoyl-CoA + oxidized [electron-transfer flavoprotein] + H(+) = (2E)-dodecenoyl-CoA + reduced [electron-transfer flavoprotein]</text>
        <dbReference type="Rhea" id="RHEA:47296"/>
        <dbReference type="Rhea" id="RHEA-COMP:10685"/>
        <dbReference type="Rhea" id="RHEA-COMP:10686"/>
        <dbReference type="ChEBI" id="CHEBI:15378"/>
        <dbReference type="ChEBI" id="CHEBI:57330"/>
        <dbReference type="ChEBI" id="CHEBI:57375"/>
        <dbReference type="ChEBI" id="CHEBI:57692"/>
        <dbReference type="ChEBI" id="CHEBI:58307"/>
    </reaction>
    <physiologicalReaction direction="left-to-right" evidence="21">
        <dbReference type="Rhea" id="RHEA:47297"/>
    </physiologicalReaction>
</comment>
<dbReference type="PROSITE" id="PS00072">
    <property type="entry name" value="ACYL_COA_DH_1"/>
    <property type="match status" value="1"/>
</dbReference>
<organism evidence="34">
    <name type="scientific">Corethrella appendiculata</name>
    <dbReference type="NCBI Taxonomy" id="1370023"/>
    <lineage>
        <taxon>Eukaryota</taxon>
        <taxon>Metazoa</taxon>
        <taxon>Ecdysozoa</taxon>
        <taxon>Arthropoda</taxon>
        <taxon>Hexapoda</taxon>
        <taxon>Insecta</taxon>
        <taxon>Pterygota</taxon>
        <taxon>Neoptera</taxon>
        <taxon>Endopterygota</taxon>
        <taxon>Diptera</taxon>
        <taxon>Nematocera</taxon>
        <taxon>Culicoidea</taxon>
        <taxon>Chaoboridae</taxon>
        <taxon>Corethrella</taxon>
    </lineage>
</organism>
<evidence type="ECO:0000256" key="5">
    <source>
        <dbReference type="ARBA" id="ARBA00022553"/>
    </source>
</evidence>
<evidence type="ECO:0000256" key="20">
    <source>
        <dbReference type="ARBA" id="ARBA00046812"/>
    </source>
</evidence>
<evidence type="ECO:0000256" key="2">
    <source>
        <dbReference type="ARBA" id="ARBA00004637"/>
    </source>
</evidence>
<protein>
    <recommendedName>
        <fullName evidence="18">Very long-chain specific acyl-CoA dehydrogenase, mitochondrial</fullName>
        <ecNumber evidence="17">1.3.8.9</ecNumber>
    </recommendedName>
</protein>
<dbReference type="Gene3D" id="2.40.110.10">
    <property type="entry name" value="Butyryl-CoA Dehydrogenase, subunit A, domain 2"/>
    <property type="match status" value="1"/>
</dbReference>
<evidence type="ECO:0000256" key="17">
    <source>
        <dbReference type="ARBA" id="ARBA00039034"/>
    </source>
</evidence>
<evidence type="ECO:0000256" key="3">
    <source>
        <dbReference type="ARBA" id="ARBA00005198"/>
    </source>
</evidence>
<dbReference type="InterPro" id="IPR046373">
    <property type="entry name" value="Acyl-CoA_Oxase/DH_mid-dom_sf"/>
</dbReference>
<evidence type="ECO:0000256" key="9">
    <source>
        <dbReference type="ARBA" id="ARBA00022827"/>
    </source>
</evidence>
<comment type="catalytic activity">
    <reaction evidence="27">
        <text>octadecanoyl-CoA + oxidized [electron-transfer flavoprotein] + H(+) = (2E)-octadecenoyl-CoA + reduced [electron-transfer flavoprotein]</text>
        <dbReference type="Rhea" id="RHEA:47240"/>
        <dbReference type="Rhea" id="RHEA-COMP:10685"/>
        <dbReference type="Rhea" id="RHEA-COMP:10686"/>
        <dbReference type="ChEBI" id="CHEBI:15378"/>
        <dbReference type="ChEBI" id="CHEBI:57394"/>
        <dbReference type="ChEBI" id="CHEBI:57692"/>
        <dbReference type="ChEBI" id="CHEBI:58307"/>
        <dbReference type="ChEBI" id="CHEBI:71412"/>
    </reaction>
    <physiologicalReaction direction="left-to-right" evidence="27">
        <dbReference type="Rhea" id="RHEA:47241"/>
    </physiologicalReaction>
</comment>
<dbReference type="InterPro" id="IPR036250">
    <property type="entry name" value="AcylCo_DH-like_C"/>
</dbReference>
<evidence type="ECO:0000256" key="7">
    <source>
        <dbReference type="ARBA" id="ARBA00022792"/>
    </source>
</evidence>
<evidence type="ECO:0000259" key="33">
    <source>
        <dbReference type="Pfam" id="PF21343"/>
    </source>
</evidence>
<comment type="function">
    <text evidence="19">Very long-chain specific acyl-CoA dehydrogenase is one of the acyl-CoA dehydrogenases that catalyze the first step of mitochondrial fatty acid beta-oxidation, an aerobic process breaking down fatty acids into acetyl-CoA and allowing the production of energy from fats. The first step of fatty acid beta-oxidation consists in the removal of one hydrogen from C-2 and C-3 of the straight-chain fatty acyl-CoA thioester, resulting in the formation of trans-2-enoyl-CoA. Among the different mitochondrial acyl-CoA dehydrogenases, very long-chain specific acyl-CoA dehydrogenase acts specifically on acyl-CoAs with saturated 12 to 24 carbons long primary chains.</text>
</comment>
<keyword evidence="15" id="KW-0496">Mitochondrion</keyword>
<evidence type="ECO:0000256" key="19">
    <source>
        <dbReference type="ARBA" id="ARBA00045422"/>
    </source>
</evidence>
<keyword evidence="13 28" id="KW-0560">Oxidoreductase</keyword>
<evidence type="ECO:0000256" key="16">
    <source>
        <dbReference type="ARBA" id="ARBA00023136"/>
    </source>
</evidence>
<feature type="region of interest" description="Disordered" evidence="29">
    <location>
        <begin position="41"/>
        <end position="60"/>
    </location>
</feature>
<evidence type="ECO:0000256" key="6">
    <source>
        <dbReference type="ARBA" id="ARBA00022630"/>
    </source>
</evidence>
<keyword evidence="16" id="KW-0472">Membrane</keyword>
<evidence type="ECO:0000259" key="31">
    <source>
        <dbReference type="Pfam" id="PF02770"/>
    </source>
</evidence>
<dbReference type="Gene3D" id="1.10.540.10">
    <property type="entry name" value="Acyl-CoA dehydrogenase/oxidase, N-terminal domain"/>
    <property type="match status" value="1"/>
</dbReference>
<evidence type="ECO:0000256" key="10">
    <source>
        <dbReference type="ARBA" id="ARBA00022832"/>
    </source>
</evidence>
<feature type="domain" description="Acyl-CoA dehydrogenase/oxidase C-terminal" evidence="30">
    <location>
        <begin position="318"/>
        <end position="464"/>
    </location>
</feature>
<dbReference type="InterPro" id="IPR009100">
    <property type="entry name" value="AcylCoA_DH/oxidase_NM_dom_sf"/>
</dbReference>
<comment type="catalytic activity">
    <reaction evidence="24">
        <text>tetradecanoyl-CoA + oxidized [electron-transfer flavoprotein] + H(+) = (2E)-tetradecenoyl-CoA + reduced [electron-transfer flavoprotein]</text>
        <dbReference type="Rhea" id="RHEA:47316"/>
        <dbReference type="Rhea" id="RHEA-COMP:10685"/>
        <dbReference type="Rhea" id="RHEA-COMP:10686"/>
        <dbReference type="ChEBI" id="CHEBI:15378"/>
        <dbReference type="ChEBI" id="CHEBI:57385"/>
        <dbReference type="ChEBI" id="CHEBI:57692"/>
        <dbReference type="ChEBI" id="CHEBI:58307"/>
        <dbReference type="ChEBI" id="CHEBI:61405"/>
    </reaction>
    <physiologicalReaction direction="left-to-right" evidence="24">
        <dbReference type="Rhea" id="RHEA:47317"/>
    </physiologicalReaction>
</comment>
<dbReference type="FunFam" id="2.40.110.10:FF:000006">
    <property type="entry name" value="very long-chain specific acyl-CoA dehydrogenase, mitochondrial"/>
    <property type="match status" value="1"/>
</dbReference>
<dbReference type="InterPro" id="IPR049448">
    <property type="entry name" value="ACAD9/ACADV-like_C"/>
</dbReference>
<keyword evidence="10" id="KW-0276">Fatty acid metabolism</keyword>
<comment type="similarity">
    <text evidence="4 28">Belongs to the acyl-CoA dehydrogenase family.</text>
</comment>
<keyword evidence="14" id="KW-0443">Lipid metabolism</keyword>
<comment type="catalytic activity">
    <reaction evidence="25">
        <text>a very-long-chain 2,3-saturated fatty acyl-CoA + oxidized [electron-transfer flavoprotein] + H(+) = a very-long-chain (2E)-enoyl-CoA + reduced [electron-transfer flavoprotein]</text>
        <dbReference type="Rhea" id="RHEA:19181"/>
        <dbReference type="Rhea" id="RHEA-COMP:10685"/>
        <dbReference type="Rhea" id="RHEA-COMP:10686"/>
        <dbReference type="ChEBI" id="CHEBI:15378"/>
        <dbReference type="ChEBI" id="CHEBI:57692"/>
        <dbReference type="ChEBI" id="CHEBI:58307"/>
        <dbReference type="ChEBI" id="CHEBI:83724"/>
        <dbReference type="ChEBI" id="CHEBI:83728"/>
        <dbReference type="EC" id="1.3.8.9"/>
    </reaction>
    <physiologicalReaction direction="left-to-right" evidence="25">
        <dbReference type="Rhea" id="RHEA:19182"/>
    </physiologicalReaction>
</comment>
<evidence type="ECO:0000256" key="11">
    <source>
        <dbReference type="ARBA" id="ARBA00022946"/>
    </source>
</evidence>
<evidence type="ECO:0000256" key="13">
    <source>
        <dbReference type="ARBA" id="ARBA00023002"/>
    </source>
</evidence>
<dbReference type="PANTHER" id="PTHR43884">
    <property type="entry name" value="ACYL-COA DEHYDROGENASE"/>
    <property type="match status" value="1"/>
</dbReference>
<comment type="catalytic activity">
    <reaction evidence="23">
        <text>tetracosanoyl-CoA + oxidized [electron-transfer flavoprotein] + H(+) = (2E)-tetracosenoyl-CoA + reduced [electron-transfer flavoprotein]</text>
        <dbReference type="Rhea" id="RHEA:47232"/>
        <dbReference type="Rhea" id="RHEA-COMP:10685"/>
        <dbReference type="Rhea" id="RHEA-COMP:10686"/>
        <dbReference type="ChEBI" id="CHEBI:15378"/>
        <dbReference type="ChEBI" id="CHEBI:57692"/>
        <dbReference type="ChEBI" id="CHEBI:58307"/>
        <dbReference type="ChEBI" id="CHEBI:65052"/>
        <dbReference type="ChEBI" id="CHEBI:74693"/>
    </reaction>
    <physiologicalReaction direction="left-to-right" evidence="23">
        <dbReference type="Rhea" id="RHEA:47233"/>
    </physiologicalReaction>
</comment>
<keyword evidence="9 28" id="KW-0274">FAD</keyword>
<comment type="catalytic activity">
    <reaction evidence="22">
        <text>oxidized [electron-transfer flavoprotein] + hexadecanoyl-CoA + H(+) = (2E)-hexadecenoyl-CoA + reduced [electron-transfer flavoprotein]</text>
        <dbReference type="Rhea" id="RHEA:43448"/>
        <dbReference type="Rhea" id="RHEA-COMP:10685"/>
        <dbReference type="Rhea" id="RHEA-COMP:10686"/>
        <dbReference type="ChEBI" id="CHEBI:15378"/>
        <dbReference type="ChEBI" id="CHEBI:57379"/>
        <dbReference type="ChEBI" id="CHEBI:57692"/>
        <dbReference type="ChEBI" id="CHEBI:58307"/>
        <dbReference type="ChEBI" id="CHEBI:61526"/>
    </reaction>
    <physiologicalReaction direction="left-to-right" evidence="22">
        <dbReference type="Rhea" id="RHEA:43449"/>
    </physiologicalReaction>
</comment>
<dbReference type="AlphaFoldDB" id="U5EKH4"/>
<dbReference type="Pfam" id="PF02771">
    <property type="entry name" value="Acyl-CoA_dh_N"/>
    <property type="match status" value="1"/>
</dbReference>
<dbReference type="PANTHER" id="PTHR43884:SF11">
    <property type="entry name" value="VERY LONG-CHAIN SPECIFIC ACYL-COA DEHYDROGENASE, MITOCHONDRIAL"/>
    <property type="match status" value="1"/>
</dbReference>
<dbReference type="Pfam" id="PF21343">
    <property type="entry name" value="ACAD9-ACADV_C"/>
    <property type="match status" value="1"/>
</dbReference>
<evidence type="ECO:0000256" key="15">
    <source>
        <dbReference type="ARBA" id="ARBA00023128"/>
    </source>
</evidence>
<keyword evidence="11" id="KW-0809">Transit peptide</keyword>
<dbReference type="FunFam" id="1.20.140.10:FF:000008">
    <property type="entry name" value="acyl-CoA dehydrogenase family member 9, mitochondrial"/>
    <property type="match status" value="1"/>
</dbReference>
<name>U5EKH4_9DIPT</name>
<comment type="pathway">
    <text evidence="3">Lipid metabolism; mitochondrial fatty acid beta-oxidation.</text>
</comment>
<evidence type="ECO:0000256" key="4">
    <source>
        <dbReference type="ARBA" id="ARBA00009347"/>
    </source>
</evidence>
<accession>U5EKH4</accession>
<dbReference type="Gene3D" id="1.20.140.10">
    <property type="entry name" value="Butyryl-CoA Dehydrogenase, subunit A, domain 3"/>
    <property type="match status" value="2"/>
</dbReference>
<evidence type="ECO:0000256" key="25">
    <source>
        <dbReference type="ARBA" id="ARBA00049050"/>
    </source>
</evidence>
<comment type="subunit">
    <text evidence="20">Homodimer. Homodimerizes after import into the mitochondrion.</text>
</comment>
<evidence type="ECO:0000256" key="14">
    <source>
        <dbReference type="ARBA" id="ARBA00023098"/>
    </source>
</evidence>
<evidence type="ECO:0000256" key="26">
    <source>
        <dbReference type="ARBA" id="ARBA00049140"/>
    </source>
</evidence>
<comment type="cofactor">
    <cofactor evidence="1 28">
        <name>FAD</name>
        <dbReference type="ChEBI" id="CHEBI:57692"/>
    </cofactor>
</comment>
<evidence type="ECO:0000256" key="24">
    <source>
        <dbReference type="ARBA" id="ARBA00049038"/>
    </source>
</evidence>
<keyword evidence="8" id="KW-0702">S-nitrosylation</keyword>
<proteinExistence type="evidence at transcript level"/>
<dbReference type="FunFam" id="1.10.540.10:FF:000001">
    <property type="entry name" value="Very long-chain-specific acyl-CoA dehydrogenase, mitochondrial"/>
    <property type="match status" value="1"/>
</dbReference>
<feature type="domain" description="ACAD9/ACADV-like C-terminal" evidence="33">
    <location>
        <begin position="518"/>
        <end position="636"/>
    </location>
</feature>
<dbReference type="Pfam" id="PF00441">
    <property type="entry name" value="Acyl-CoA_dh_1"/>
    <property type="match status" value="1"/>
</dbReference>
<evidence type="ECO:0000256" key="8">
    <source>
        <dbReference type="ARBA" id="ARBA00022799"/>
    </source>
</evidence>
<dbReference type="InterPro" id="IPR006091">
    <property type="entry name" value="Acyl-CoA_Oxase/DH_mid-dom"/>
</dbReference>
<evidence type="ECO:0000259" key="30">
    <source>
        <dbReference type="Pfam" id="PF00441"/>
    </source>
</evidence>
<evidence type="ECO:0000313" key="34">
    <source>
        <dbReference type="EMBL" id="JAB58059.1"/>
    </source>
</evidence>